<evidence type="ECO:0000313" key="1">
    <source>
        <dbReference type="EMBL" id="CAL1299381.1"/>
    </source>
</evidence>
<accession>A0AAV2BSU2</accession>
<reference evidence="1 2" key="1">
    <citation type="submission" date="2024-04" db="EMBL/GenBank/DDBJ databases">
        <authorList>
            <person name="Rising A."/>
            <person name="Reimegard J."/>
            <person name="Sonavane S."/>
            <person name="Akerstrom W."/>
            <person name="Nylinder S."/>
            <person name="Hedman E."/>
            <person name="Kallberg Y."/>
        </authorList>
    </citation>
    <scope>NUCLEOTIDE SEQUENCE [LARGE SCALE GENOMIC DNA]</scope>
</reference>
<name>A0AAV2BSU2_9ARAC</name>
<sequence>MMARPYQRQNIDRRVDNLEGHDVKWDLSVCNLLLLQSWHFKKTYKTYCETSPSTWHFEMWLPEVRDDGTCSMTVRLERIDSLEVGLEACIWIDFCDTNKNLIFAKQTFAKTIMLQGDSIRDTVELKTLPNMRGAIRRNAIVYFTIMICFCHSDGESD</sequence>
<proteinExistence type="predicted"/>
<organism evidence="1 2">
    <name type="scientific">Larinioides sclopetarius</name>
    <dbReference type="NCBI Taxonomy" id="280406"/>
    <lineage>
        <taxon>Eukaryota</taxon>
        <taxon>Metazoa</taxon>
        <taxon>Ecdysozoa</taxon>
        <taxon>Arthropoda</taxon>
        <taxon>Chelicerata</taxon>
        <taxon>Arachnida</taxon>
        <taxon>Araneae</taxon>
        <taxon>Araneomorphae</taxon>
        <taxon>Entelegynae</taxon>
        <taxon>Araneoidea</taxon>
        <taxon>Araneidae</taxon>
        <taxon>Larinioides</taxon>
    </lineage>
</organism>
<gene>
    <name evidence="1" type="ORF">LARSCL_LOCUS21321</name>
</gene>
<dbReference type="EMBL" id="CAXIEN010000497">
    <property type="protein sequence ID" value="CAL1299381.1"/>
    <property type="molecule type" value="Genomic_DNA"/>
</dbReference>
<keyword evidence="2" id="KW-1185">Reference proteome</keyword>
<dbReference type="AlphaFoldDB" id="A0AAV2BSU2"/>
<protein>
    <recommendedName>
        <fullName evidence="3">MATH domain-containing protein</fullName>
    </recommendedName>
</protein>
<comment type="caution">
    <text evidence="1">The sequence shown here is derived from an EMBL/GenBank/DDBJ whole genome shotgun (WGS) entry which is preliminary data.</text>
</comment>
<evidence type="ECO:0000313" key="2">
    <source>
        <dbReference type="Proteomes" id="UP001497382"/>
    </source>
</evidence>
<evidence type="ECO:0008006" key="3">
    <source>
        <dbReference type="Google" id="ProtNLM"/>
    </source>
</evidence>
<dbReference type="Proteomes" id="UP001497382">
    <property type="component" value="Unassembled WGS sequence"/>
</dbReference>